<gene>
    <name evidence="3" type="ORF">MFMK1_003573</name>
</gene>
<dbReference type="EMBL" id="CP121694">
    <property type="protein sequence ID" value="WRO23705.1"/>
    <property type="molecule type" value="Genomic_DNA"/>
</dbReference>
<evidence type="ECO:0000313" key="3">
    <source>
        <dbReference type="EMBL" id="WRO23705.1"/>
    </source>
</evidence>
<dbReference type="Pfam" id="PF07883">
    <property type="entry name" value="Cupin_2"/>
    <property type="match status" value="1"/>
</dbReference>
<dbReference type="InterPro" id="IPR011051">
    <property type="entry name" value="RmlC_Cupin_sf"/>
</dbReference>
<keyword evidence="1" id="KW-0479">Metal-binding</keyword>
<dbReference type="InterPro" id="IPR051610">
    <property type="entry name" value="GPI/OXD"/>
</dbReference>
<dbReference type="SUPFAM" id="SSF51182">
    <property type="entry name" value="RmlC-like cupins"/>
    <property type="match status" value="1"/>
</dbReference>
<dbReference type="RefSeq" id="WP_366923081.1">
    <property type="nucleotide sequence ID" value="NZ_CP121694.1"/>
</dbReference>
<dbReference type="PANTHER" id="PTHR35848">
    <property type="entry name" value="OXALATE-BINDING PROTEIN"/>
    <property type="match status" value="1"/>
</dbReference>
<sequence>MQKFNVNDLQEFSADKRVRKTLSKEGKIEVDLIFYEPGQSSPEHAHKHQDEIFYVVSGEGSMVINGEKVSVKEKDIILAPSGTTHGINNDSSSQLSLLFVKNKRPQNV</sequence>
<accession>A0AAU0UUW2</accession>
<evidence type="ECO:0000259" key="2">
    <source>
        <dbReference type="Pfam" id="PF07883"/>
    </source>
</evidence>
<proteinExistence type="predicted"/>
<dbReference type="AlphaFoldDB" id="A0AAU0UUW2"/>
<dbReference type="Proteomes" id="UP001329915">
    <property type="component" value="Chromosome"/>
</dbReference>
<dbReference type="GO" id="GO:0046872">
    <property type="term" value="F:metal ion binding"/>
    <property type="evidence" value="ECO:0007669"/>
    <property type="project" value="UniProtKB-KW"/>
</dbReference>
<evidence type="ECO:0000313" key="4">
    <source>
        <dbReference type="Proteomes" id="UP001329915"/>
    </source>
</evidence>
<evidence type="ECO:0000256" key="1">
    <source>
        <dbReference type="ARBA" id="ARBA00022723"/>
    </source>
</evidence>
<organism evidence="3 4">
    <name type="scientific">Metallumcola ferriviriculae</name>
    <dbReference type="NCBI Taxonomy" id="3039180"/>
    <lineage>
        <taxon>Bacteria</taxon>
        <taxon>Bacillati</taxon>
        <taxon>Bacillota</taxon>
        <taxon>Clostridia</taxon>
        <taxon>Neomoorellales</taxon>
        <taxon>Desulfitibacteraceae</taxon>
        <taxon>Metallumcola</taxon>
    </lineage>
</organism>
<dbReference type="PANTHER" id="PTHR35848:SF6">
    <property type="entry name" value="CUPIN TYPE-2 DOMAIN-CONTAINING PROTEIN"/>
    <property type="match status" value="1"/>
</dbReference>
<dbReference type="Gene3D" id="2.60.120.10">
    <property type="entry name" value="Jelly Rolls"/>
    <property type="match status" value="1"/>
</dbReference>
<name>A0AAU0UUW2_9FIRM</name>
<reference evidence="3 4" key="1">
    <citation type="submission" date="2023-04" db="EMBL/GenBank/DDBJ databases">
        <authorList>
            <person name="Hsu D."/>
        </authorList>
    </citation>
    <scope>NUCLEOTIDE SEQUENCE [LARGE SCALE GENOMIC DNA]</scope>
    <source>
        <strain evidence="3 4">MK1</strain>
    </source>
</reference>
<dbReference type="KEGG" id="dbc:MFMK1_003573"/>
<dbReference type="InterPro" id="IPR014710">
    <property type="entry name" value="RmlC-like_jellyroll"/>
</dbReference>
<keyword evidence="4" id="KW-1185">Reference proteome</keyword>
<feature type="domain" description="Cupin type-2" evidence="2">
    <location>
        <begin position="35"/>
        <end position="100"/>
    </location>
</feature>
<dbReference type="InterPro" id="IPR013096">
    <property type="entry name" value="Cupin_2"/>
</dbReference>
<protein>
    <submittedName>
        <fullName evidence="3">Cupin domain-containing protein</fullName>
    </submittedName>
</protein>